<protein>
    <submittedName>
        <fullName evidence="2">Uncharacterized protein</fullName>
    </submittedName>
</protein>
<dbReference type="PROSITE" id="PS50012">
    <property type="entry name" value="RCC1_3"/>
    <property type="match status" value="3"/>
</dbReference>
<dbReference type="SUPFAM" id="SSF50985">
    <property type="entry name" value="RCC1/BLIP-II"/>
    <property type="match status" value="1"/>
</dbReference>
<dbReference type="InterPro" id="IPR009091">
    <property type="entry name" value="RCC1/BLIP-II"/>
</dbReference>
<sequence length="181" mass="19367">MHAELLGCGQTGEGQLGARLSEPMIRVPERIIGAPNDADGTAVKAVACGEQHTIFLTKDGKMWSVGSNVDGQLGRGKRSEGSFSIYPVSLTSGVGIVQIAAGRAHSLAVADDGRVFAWGSNEHGQLGMENTITWQEMPKRINQLNEVVQVASGSDHCIALTEDIATVCLVYWERGLSDIRY</sequence>
<accession>A0AAE9J0M0</accession>
<feature type="repeat" description="RCC1" evidence="1">
    <location>
        <begin position="60"/>
        <end position="112"/>
    </location>
</feature>
<evidence type="ECO:0000313" key="3">
    <source>
        <dbReference type="Proteomes" id="UP000827892"/>
    </source>
</evidence>
<dbReference type="Gene3D" id="2.130.10.30">
    <property type="entry name" value="Regulator of chromosome condensation 1/beta-lactamase-inhibitor protein II"/>
    <property type="match status" value="1"/>
</dbReference>
<dbReference type="Pfam" id="PF00415">
    <property type="entry name" value="RCC1"/>
    <property type="match status" value="1"/>
</dbReference>
<organism evidence="2 3">
    <name type="scientific">Caenorhabditis briggsae</name>
    <dbReference type="NCBI Taxonomy" id="6238"/>
    <lineage>
        <taxon>Eukaryota</taxon>
        <taxon>Metazoa</taxon>
        <taxon>Ecdysozoa</taxon>
        <taxon>Nematoda</taxon>
        <taxon>Chromadorea</taxon>
        <taxon>Rhabditida</taxon>
        <taxon>Rhabditina</taxon>
        <taxon>Rhabditomorpha</taxon>
        <taxon>Rhabditoidea</taxon>
        <taxon>Rhabditidae</taxon>
        <taxon>Peloderinae</taxon>
        <taxon>Caenorhabditis</taxon>
    </lineage>
</organism>
<dbReference type="PANTHER" id="PTHR45982">
    <property type="entry name" value="REGULATOR OF CHROMOSOME CONDENSATION"/>
    <property type="match status" value="1"/>
</dbReference>
<dbReference type="PANTHER" id="PTHR45982:SF1">
    <property type="entry name" value="REGULATOR OF CHROMOSOME CONDENSATION"/>
    <property type="match status" value="1"/>
</dbReference>
<dbReference type="PRINTS" id="PR00633">
    <property type="entry name" value="RCCNDNSATION"/>
</dbReference>
<dbReference type="Pfam" id="PF13540">
    <property type="entry name" value="RCC1_2"/>
    <property type="match status" value="1"/>
</dbReference>
<dbReference type="InterPro" id="IPR000408">
    <property type="entry name" value="Reg_chr_condens"/>
</dbReference>
<dbReference type="Proteomes" id="UP000827892">
    <property type="component" value="Chromosome I"/>
</dbReference>
<proteinExistence type="predicted"/>
<dbReference type="EMBL" id="CP090891">
    <property type="protein sequence ID" value="ULU13325.1"/>
    <property type="molecule type" value="Genomic_DNA"/>
</dbReference>
<reference evidence="2 3" key="1">
    <citation type="submission" date="2022-05" db="EMBL/GenBank/DDBJ databases">
        <title>Chromosome-level reference genomes for two strains of Caenorhabditis briggsae: an improved platform for comparative genomics.</title>
        <authorList>
            <person name="Stevens L."/>
            <person name="Andersen E.C."/>
        </authorList>
    </citation>
    <scope>NUCLEOTIDE SEQUENCE [LARGE SCALE GENOMIC DNA]</scope>
    <source>
        <strain evidence="2">QX1410_ONT</strain>
        <tissue evidence="2">Whole-organism</tissue>
    </source>
</reference>
<feature type="repeat" description="RCC1" evidence="1">
    <location>
        <begin position="113"/>
        <end position="163"/>
    </location>
</feature>
<evidence type="ECO:0000256" key="1">
    <source>
        <dbReference type="PROSITE-ProRule" id="PRU00235"/>
    </source>
</evidence>
<gene>
    <name evidence="2" type="ORF">L3Y34_016077</name>
</gene>
<dbReference type="AlphaFoldDB" id="A0AAE9J0M0"/>
<feature type="repeat" description="RCC1" evidence="1">
    <location>
        <begin position="3"/>
        <end position="59"/>
    </location>
</feature>
<name>A0AAE9J0M0_CAEBR</name>
<evidence type="ECO:0000313" key="2">
    <source>
        <dbReference type="EMBL" id="ULU13325.1"/>
    </source>
</evidence>
<dbReference type="PROSITE" id="PS00626">
    <property type="entry name" value="RCC1_2"/>
    <property type="match status" value="1"/>
</dbReference>
<dbReference type="InterPro" id="IPR051553">
    <property type="entry name" value="Ran_GTPase-activating"/>
</dbReference>